<evidence type="ECO:0000313" key="5">
    <source>
        <dbReference type="Proteomes" id="UP000030700"/>
    </source>
</evidence>
<sequence>MATFAGGTVLVADDVAFNRSLLREWLSQSGVAVIEAEDGEEALRLTEAKRPDALLLDIRLPKMDGWETLRRLRSRPAAQAIPVIALTASATTEDAEKIAAAGFDGHLTKPLDIHALFRQLARYLPTRDQASETTLPPAEKTARDYLPEQREKLPDLLQVLQAELQPIWETLRGAMDMDEIEAFAERVQVIGITYQSAGLQRYASQLRAYAEQFDILHLETALRAYADILAELNNVTPGAIES</sequence>
<proteinExistence type="predicted"/>
<organism evidence="4">
    <name type="scientific">Candidatus Moduliflexus flocculans</name>
    <dbReference type="NCBI Taxonomy" id="1499966"/>
    <lineage>
        <taxon>Bacteria</taxon>
        <taxon>Candidatus Moduliflexota</taxon>
        <taxon>Candidatus Moduliflexia</taxon>
        <taxon>Candidatus Moduliflexales</taxon>
        <taxon>Candidatus Moduliflexaceae</taxon>
    </lineage>
</organism>
<dbReference type="EMBL" id="DF820460">
    <property type="protein sequence ID" value="GAK53852.1"/>
    <property type="molecule type" value="Genomic_DNA"/>
</dbReference>
<keyword evidence="4" id="KW-0418">Kinase</keyword>
<keyword evidence="1 2" id="KW-0597">Phosphoprotein</keyword>
<dbReference type="Proteomes" id="UP000030700">
    <property type="component" value="Unassembled WGS sequence"/>
</dbReference>
<dbReference type="HOGENOM" id="CLU_1145444_0_0_0"/>
<dbReference type="AlphaFoldDB" id="A0A081BR21"/>
<protein>
    <submittedName>
        <fullName evidence="4">Sensory box histidine kinase/response regulator</fullName>
    </submittedName>
</protein>
<name>A0A081BR21_9BACT</name>
<dbReference type="SUPFAM" id="SSF52172">
    <property type="entry name" value="CheY-like"/>
    <property type="match status" value="1"/>
</dbReference>
<dbReference type="PANTHER" id="PTHR45339:SF3">
    <property type="entry name" value="HISTIDINE KINASE"/>
    <property type="match status" value="1"/>
</dbReference>
<dbReference type="InterPro" id="IPR001789">
    <property type="entry name" value="Sig_transdc_resp-reg_receiver"/>
</dbReference>
<dbReference type="PANTHER" id="PTHR45339">
    <property type="entry name" value="HYBRID SIGNAL TRANSDUCTION HISTIDINE KINASE J"/>
    <property type="match status" value="1"/>
</dbReference>
<dbReference type="Gene3D" id="3.40.50.2300">
    <property type="match status" value="1"/>
</dbReference>
<reference evidence="4" key="1">
    <citation type="journal article" date="2015" name="PeerJ">
        <title>First genomic representation of candidate bacterial phylum KSB3 points to enhanced environmental sensing as a trigger of wastewater bulking.</title>
        <authorList>
            <person name="Sekiguchi Y."/>
            <person name="Ohashi A."/>
            <person name="Parks D.H."/>
            <person name="Yamauchi T."/>
            <person name="Tyson G.W."/>
            <person name="Hugenholtz P."/>
        </authorList>
    </citation>
    <scope>NUCLEOTIDE SEQUENCE [LARGE SCALE GENOMIC DNA]</scope>
</reference>
<evidence type="ECO:0000256" key="2">
    <source>
        <dbReference type="PROSITE-ProRule" id="PRU00169"/>
    </source>
</evidence>
<evidence type="ECO:0000259" key="3">
    <source>
        <dbReference type="PROSITE" id="PS50110"/>
    </source>
</evidence>
<evidence type="ECO:0000256" key="1">
    <source>
        <dbReference type="ARBA" id="ARBA00022553"/>
    </source>
</evidence>
<accession>A0A081BR21</accession>
<keyword evidence="5" id="KW-1185">Reference proteome</keyword>
<dbReference type="GO" id="GO:0016301">
    <property type="term" value="F:kinase activity"/>
    <property type="evidence" value="ECO:0007669"/>
    <property type="project" value="UniProtKB-KW"/>
</dbReference>
<dbReference type="InterPro" id="IPR011006">
    <property type="entry name" value="CheY-like_superfamily"/>
</dbReference>
<dbReference type="PROSITE" id="PS50110">
    <property type="entry name" value="RESPONSE_REGULATORY"/>
    <property type="match status" value="1"/>
</dbReference>
<feature type="modified residue" description="4-aspartylphosphate" evidence="2">
    <location>
        <position position="57"/>
    </location>
</feature>
<gene>
    <name evidence="4" type="ORF">U14_05126</name>
</gene>
<dbReference type="Pfam" id="PF00072">
    <property type="entry name" value="Response_reg"/>
    <property type="match status" value="1"/>
</dbReference>
<dbReference type="SMART" id="SM00448">
    <property type="entry name" value="REC"/>
    <property type="match status" value="1"/>
</dbReference>
<dbReference type="GO" id="GO:0000160">
    <property type="term" value="P:phosphorelay signal transduction system"/>
    <property type="evidence" value="ECO:0007669"/>
    <property type="project" value="InterPro"/>
</dbReference>
<keyword evidence="4" id="KW-0808">Transferase</keyword>
<feature type="domain" description="Response regulatory" evidence="3">
    <location>
        <begin position="8"/>
        <end position="124"/>
    </location>
</feature>
<evidence type="ECO:0000313" key="4">
    <source>
        <dbReference type="EMBL" id="GAK53852.1"/>
    </source>
</evidence>
<dbReference type="STRING" id="1499966.U14_05126"/>